<name>A0A4S8MXG6_DENBC</name>
<dbReference type="EMBL" id="ML179036">
    <property type="protein sequence ID" value="THV08068.1"/>
    <property type="molecule type" value="Genomic_DNA"/>
</dbReference>
<evidence type="ECO:0000256" key="3">
    <source>
        <dbReference type="ARBA" id="ARBA00022741"/>
    </source>
</evidence>
<comment type="similarity">
    <text evidence="1">Belongs to the IPP transferase family.</text>
</comment>
<feature type="region of interest" description="Disordered" evidence="5">
    <location>
        <begin position="472"/>
        <end position="503"/>
    </location>
</feature>
<dbReference type="Gene3D" id="3.30.160.60">
    <property type="entry name" value="Classic Zinc Finger"/>
    <property type="match status" value="1"/>
</dbReference>
<feature type="compositionally biased region" description="Basic residues" evidence="5">
    <location>
        <begin position="476"/>
        <end position="489"/>
    </location>
</feature>
<dbReference type="GO" id="GO:0005739">
    <property type="term" value="C:mitochondrion"/>
    <property type="evidence" value="ECO:0007669"/>
    <property type="project" value="TreeGrafter"/>
</dbReference>
<dbReference type="GO" id="GO:0052381">
    <property type="term" value="F:tRNA dimethylallyltransferase activity"/>
    <property type="evidence" value="ECO:0007669"/>
    <property type="project" value="InterPro"/>
</dbReference>
<keyword evidence="7" id="KW-1185">Reference proteome</keyword>
<dbReference type="InterPro" id="IPR039657">
    <property type="entry name" value="Dimethylallyltransferase"/>
</dbReference>
<dbReference type="AlphaFoldDB" id="A0A4S8MXG6"/>
<gene>
    <name evidence="6" type="ORF">K435DRAFT_642677</name>
</gene>
<dbReference type="Proteomes" id="UP000297245">
    <property type="component" value="Unassembled WGS sequence"/>
</dbReference>
<evidence type="ECO:0000313" key="6">
    <source>
        <dbReference type="EMBL" id="THV08068.1"/>
    </source>
</evidence>
<dbReference type="Gene3D" id="3.40.50.300">
    <property type="entry name" value="P-loop containing nucleotide triphosphate hydrolases"/>
    <property type="match status" value="1"/>
</dbReference>
<keyword evidence="3" id="KW-0547">Nucleotide-binding</keyword>
<dbReference type="HAMAP" id="MF_00185">
    <property type="entry name" value="IPP_trans"/>
    <property type="match status" value="1"/>
</dbReference>
<dbReference type="InterPro" id="IPR027417">
    <property type="entry name" value="P-loop_NTPase"/>
</dbReference>
<dbReference type="InterPro" id="IPR018022">
    <property type="entry name" value="IPT"/>
</dbReference>
<sequence>MALRPLIAICGTTGVGKSKLAIELALHLSKQGLLHGWQGAKVINADAMQVYDGMDVITNKVTRDEMQGVPHVLMGFKSPNEQYVVGQWVRDAMAEVENAHQNKQIPIVVGGTSYWIQHLLFPNRLVQDLPTEVRNTQTCEKMSDELVQSISTLPADLLALFNALPDVPPSADTDPEAASALYRLLRALDSSVAQRWHWKDTRKVMRSLRIIQESGRKPSEIIDEQSQEALTPRYRTLCFWVYAVPDILKPRLDSRVDRMIEQGLLDEVRELQRAAEGVTIASSTTDQNSASASDYTFGIYQSIGKVFCSVTPYVLITLSYCAGYREFHKYLLLPAPSKQDFATALENMKISTRQYAKRQISWLRNKLLPALYAGNKCEQLSWTYVLDATALDDLWLKNVRQPAVNLCDSFLNREPLPDPSSLSDVAKQVLSTVEHNKPTDPTAVLNSRKKVVCPSCTTDPLQPYMVDGREWEAHQKSRGHRRQTTRPKRTQNESTYQLGTLDA</sequence>
<dbReference type="Pfam" id="PF01715">
    <property type="entry name" value="IPPT"/>
    <property type="match status" value="1"/>
</dbReference>
<keyword evidence="4" id="KW-0067">ATP-binding</keyword>
<dbReference type="PANTHER" id="PTHR11088">
    <property type="entry name" value="TRNA DIMETHYLALLYLTRANSFERASE"/>
    <property type="match status" value="1"/>
</dbReference>
<evidence type="ECO:0000313" key="7">
    <source>
        <dbReference type="Proteomes" id="UP000297245"/>
    </source>
</evidence>
<protein>
    <submittedName>
        <fullName evidence="6">tRNA isopentenyltransferase</fullName>
    </submittedName>
</protein>
<dbReference type="OrthoDB" id="775260at2759"/>
<dbReference type="GO" id="GO:0006400">
    <property type="term" value="P:tRNA modification"/>
    <property type="evidence" value="ECO:0007669"/>
    <property type="project" value="TreeGrafter"/>
</dbReference>
<proteinExistence type="inferred from homology"/>
<dbReference type="GO" id="GO:0005524">
    <property type="term" value="F:ATP binding"/>
    <property type="evidence" value="ECO:0007669"/>
    <property type="project" value="UniProtKB-KW"/>
</dbReference>
<reference evidence="6 7" key="1">
    <citation type="journal article" date="2019" name="Nat. Ecol. Evol.">
        <title>Megaphylogeny resolves global patterns of mushroom evolution.</title>
        <authorList>
            <person name="Varga T."/>
            <person name="Krizsan K."/>
            <person name="Foldi C."/>
            <person name="Dima B."/>
            <person name="Sanchez-Garcia M."/>
            <person name="Sanchez-Ramirez S."/>
            <person name="Szollosi G.J."/>
            <person name="Szarkandi J.G."/>
            <person name="Papp V."/>
            <person name="Albert L."/>
            <person name="Andreopoulos W."/>
            <person name="Angelini C."/>
            <person name="Antonin V."/>
            <person name="Barry K.W."/>
            <person name="Bougher N.L."/>
            <person name="Buchanan P."/>
            <person name="Buyck B."/>
            <person name="Bense V."/>
            <person name="Catcheside P."/>
            <person name="Chovatia M."/>
            <person name="Cooper J."/>
            <person name="Damon W."/>
            <person name="Desjardin D."/>
            <person name="Finy P."/>
            <person name="Geml J."/>
            <person name="Haridas S."/>
            <person name="Hughes K."/>
            <person name="Justo A."/>
            <person name="Karasinski D."/>
            <person name="Kautmanova I."/>
            <person name="Kiss B."/>
            <person name="Kocsube S."/>
            <person name="Kotiranta H."/>
            <person name="LaButti K.M."/>
            <person name="Lechner B.E."/>
            <person name="Liimatainen K."/>
            <person name="Lipzen A."/>
            <person name="Lukacs Z."/>
            <person name="Mihaltcheva S."/>
            <person name="Morgado L.N."/>
            <person name="Niskanen T."/>
            <person name="Noordeloos M.E."/>
            <person name="Ohm R.A."/>
            <person name="Ortiz-Santana B."/>
            <person name="Ovrebo C."/>
            <person name="Racz N."/>
            <person name="Riley R."/>
            <person name="Savchenko A."/>
            <person name="Shiryaev A."/>
            <person name="Soop K."/>
            <person name="Spirin V."/>
            <person name="Szebenyi C."/>
            <person name="Tomsovsky M."/>
            <person name="Tulloss R.E."/>
            <person name="Uehling J."/>
            <person name="Grigoriev I.V."/>
            <person name="Vagvolgyi C."/>
            <person name="Papp T."/>
            <person name="Martin F.M."/>
            <person name="Miettinen O."/>
            <person name="Hibbett D.S."/>
            <person name="Nagy L.G."/>
        </authorList>
    </citation>
    <scope>NUCLEOTIDE SEQUENCE [LARGE SCALE GENOMIC DNA]</scope>
    <source>
        <strain evidence="6 7">CBS 962.96</strain>
    </source>
</reference>
<evidence type="ECO:0000256" key="1">
    <source>
        <dbReference type="ARBA" id="ARBA00005842"/>
    </source>
</evidence>
<accession>A0A4S8MXG6</accession>
<keyword evidence="2 6" id="KW-0808">Transferase</keyword>
<evidence type="ECO:0000256" key="4">
    <source>
        <dbReference type="ARBA" id="ARBA00022840"/>
    </source>
</evidence>
<dbReference type="SUPFAM" id="SSF52540">
    <property type="entry name" value="P-loop containing nucleoside triphosphate hydrolases"/>
    <property type="match status" value="1"/>
</dbReference>
<feature type="compositionally biased region" description="Polar residues" evidence="5">
    <location>
        <begin position="492"/>
        <end position="503"/>
    </location>
</feature>
<dbReference type="Gene3D" id="1.10.20.140">
    <property type="match status" value="1"/>
</dbReference>
<evidence type="ECO:0000256" key="5">
    <source>
        <dbReference type="SAM" id="MobiDB-lite"/>
    </source>
</evidence>
<dbReference type="PANTHER" id="PTHR11088:SF89">
    <property type="entry name" value="TRNA DIMETHYLALLYLTRANSFERASE"/>
    <property type="match status" value="1"/>
</dbReference>
<evidence type="ECO:0000256" key="2">
    <source>
        <dbReference type="ARBA" id="ARBA00022679"/>
    </source>
</evidence>
<organism evidence="6 7">
    <name type="scientific">Dendrothele bispora (strain CBS 962.96)</name>
    <dbReference type="NCBI Taxonomy" id="1314807"/>
    <lineage>
        <taxon>Eukaryota</taxon>
        <taxon>Fungi</taxon>
        <taxon>Dikarya</taxon>
        <taxon>Basidiomycota</taxon>
        <taxon>Agaricomycotina</taxon>
        <taxon>Agaricomycetes</taxon>
        <taxon>Agaricomycetidae</taxon>
        <taxon>Agaricales</taxon>
        <taxon>Agaricales incertae sedis</taxon>
        <taxon>Dendrothele</taxon>
    </lineage>
</organism>